<dbReference type="EMBL" id="CP023173">
    <property type="protein sequence ID" value="ASZ09082.1"/>
    <property type="molecule type" value="Genomic_DNA"/>
</dbReference>
<organism evidence="2 3">
    <name type="scientific">Mesoplasma chauliocola</name>
    <dbReference type="NCBI Taxonomy" id="216427"/>
    <lineage>
        <taxon>Bacteria</taxon>
        <taxon>Bacillati</taxon>
        <taxon>Mycoplasmatota</taxon>
        <taxon>Mollicutes</taxon>
        <taxon>Entomoplasmatales</taxon>
        <taxon>Entomoplasmataceae</taxon>
        <taxon>Mesoplasma</taxon>
    </lineage>
</organism>
<dbReference type="STRING" id="1336232.GCA_000518825_00294"/>
<dbReference type="Proteomes" id="UP000232229">
    <property type="component" value="Chromosome"/>
</dbReference>
<reference evidence="2 3" key="1">
    <citation type="submission" date="2017-08" db="EMBL/GenBank/DDBJ databases">
        <title>Complete Genome Sequence of Mesoplasma chauliocola.</title>
        <authorList>
            <person name="Knight T.F.Jr."/>
            <person name="Citino T."/>
        </authorList>
    </citation>
    <scope>NUCLEOTIDE SEQUENCE [LARGE SCALE GENOMIC DNA]</scope>
    <source>
        <strain evidence="2 3">CHPA-2</strain>
    </source>
</reference>
<evidence type="ECO:0000313" key="2">
    <source>
        <dbReference type="EMBL" id="ASZ09082.1"/>
    </source>
</evidence>
<evidence type="ECO:0000256" key="1">
    <source>
        <dbReference type="SAM" id="SignalP"/>
    </source>
</evidence>
<sequence>MKKLLLALSSLAVVGTSAMGVVACGTDPVVPPTVPDEKEIIRQLIRQFEAEVNSKFTTVVSTPMASRSAIVDSEAQSIGLSFFLEDNLKQIYEAASSNGGEEIEQYSTDAEGEAVRFYDVLTDKQKSDLESNVNSLLSPAQAIANLRNQISISTYQVLIGSFGSKWIDDIIFDYKNAEMTYGNTTETGEGFISSVSLEFSSTYRYKDAEQATVTKKVTGAIVITVSDDGEIIASINKINNELAGDLLKEASSDVFVDYNTLKALEPNLKTQDMLAGNTNLYNSAIDKYNQTLAKKIPSMIKAKYFTNGTAVLNSINVAYYNPNDIIRTEQTSHLNSLEQIKMSFDHNAWPEWNSFFGKVKKDFPITLNGQLVQGDKVIYEALESEWTNTLDKYAPKITSAYESRTENSKVEENDRTRDLLSMSVSSEIVTIKGLTISLPNGYSQRLSDVGFTYSIAIDNSSTALVETTSTTNSKIFSAYYEGIEQMLNTLHNFYGISESDIWLSPDAAENQKRNKFKMSGETGVKKEDGTDFNIWDYWKETGAMNGQINGNNFANALSLNTGVEAQQIKEQNLINEMWGITYMNFTYSKEGSRPTSTRQVSIADENYIGSYDSLLKKGLTMSVNDNGSLQFGISSNLIEFKFADYNASWDFRTLGRYTFIERG</sequence>
<accession>A0A249SN95</accession>
<feature type="chain" id="PRO_5013372474" description="Lipoprotein" evidence="1">
    <location>
        <begin position="24"/>
        <end position="663"/>
    </location>
</feature>
<evidence type="ECO:0000313" key="3">
    <source>
        <dbReference type="Proteomes" id="UP000232229"/>
    </source>
</evidence>
<dbReference type="PROSITE" id="PS51257">
    <property type="entry name" value="PROKAR_LIPOPROTEIN"/>
    <property type="match status" value="1"/>
</dbReference>
<protein>
    <recommendedName>
        <fullName evidence="4">Lipoprotein</fullName>
    </recommendedName>
</protein>
<proteinExistence type="predicted"/>
<keyword evidence="1" id="KW-0732">Signal</keyword>
<keyword evidence="3" id="KW-1185">Reference proteome</keyword>
<dbReference type="KEGG" id="mchc:CK556_01770"/>
<feature type="signal peptide" evidence="1">
    <location>
        <begin position="1"/>
        <end position="23"/>
    </location>
</feature>
<dbReference type="RefSeq" id="WP_095761512.1">
    <property type="nucleotide sequence ID" value="NZ_CP023173.1"/>
</dbReference>
<gene>
    <name evidence="2" type="ORF">CK556_01770</name>
</gene>
<evidence type="ECO:0008006" key="4">
    <source>
        <dbReference type="Google" id="ProtNLM"/>
    </source>
</evidence>
<dbReference type="AlphaFoldDB" id="A0A249SN95"/>
<name>A0A249SN95_9MOLU</name>